<dbReference type="AlphaFoldDB" id="A0A0F9CVI9"/>
<accession>A0A0F9CVI9</accession>
<organism evidence="1">
    <name type="scientific">marine sediment metagenome</name>
    <dbReference type="NCBI Taxonomy" id="412755"/>
    <lineage>
        <taxon>unclassified sequences</taxon>
        <taxon>metagenomes</taxon>
        <taxon>ecological metagenomes</taxon>
    </lineage>
</organism>
<protein>
    <submittedName>
        <fullName evidence="1">Uncharacterized protein</fullName>
    </submittedName>
</protein>
<name>A0A0F9CVI9_9ZZZZ</name>
<sequence length="145" mass="15593">LLLTTGATQTDKIPSQGGTEIIVLHLRNTSINSVFLHNVFINNQGHTWDTVAAGQDLDPTQTGTINGELPRDGKFSIIPITNGTGPMITQLATNEVVGDVEVRVIVKLSGNIPQDIGMWDSLRILVNYGGTEPAEFIVLSGDAKW</sequence>
<gene>
    <name evidence="1" type="ORF">LCGC14_2563520</name>
</gene>
<feature type="non-terminal residue" evidence="1">
    <location>
        <position position="1"/>
    </location>
</feature>
<comment type="caution">
    <text evidence="1">The sequence shown here is derived from an EMBL/GenBank/DDBJ whole genome shotgun (WGS) entry which is preliminary data.</text>
</comment>
<dbReference type="EMBL" id="LAZR01042378">
    <property type="protein sequence ID" value="KKL09671.1"/>
    <property type="molecule type" value="Genomic_DNA"/>
</dbReference>
<proteinExistence type="predicted"/>
<reference evidence="1" key="1">
    <citation type="journal article" date="2015" name="Nature">
        <title>Complex archaea that bridge the gap between prokaryotes and eukaryotes.</title>
        <authorList>
            <person name="Spang A."/>
            <person name="Saw J.H."/>
            <person name="Jorgensen S.L."/>
            <person name="Zaremba-Niedzwiedzka K."/>
            <person name="Martijn J."/>
            <person name="Lind A.E."/>
            <person name="van Eijk R."/>
            <person name="Schleper C."/>
            <person name="Guy L."/>
            <person name="Ettema T.J."/>
        </authorList>
    </citation>
    <scope>NUCLEOTIDE SEQUENCE</scope>
</reference>
<evidence type="ECO:0000313" key="1">
    <source>
        <dbReference type="EMBL" id="KKL09671.1"/>
    </source>
</evidence>